<dbReference type="GO" id="GO:0003677">
    <property type="term" value="F:DNA binding"/>
    <property type="evidence" value="ECO:0007669"/>
    <property type="project" value="UniProtKB-KW"/>
</dbReference>
<dbReference type="GO" id="GO:0005634">
    <property type="term" value="C:nucleus"/>
    <property type="evidence" value="ECO:0007669"/>
    <property type="project" value="UniProtKB-SubCell"/>
</dbReference>
<keyword evidence="5" id="KW-0539">Nucleus</keyword>
<protein>
    <submittedName>
        <fullName evidence="7">B3 domain-containing transcription factor</fullName>
    </submittedName>
</protein>
<dbReference type="STRING" id="3818.A0A444XVN5"/>
<reference evidence="7 10" key="2">
    <citation type="submission" date="2020-01" db="EMBL/GenBank/DDBJ databases">
        <title>Genome sequence of Arachis hypogaea, cultivar Shitouqi.</title>
        <authorList>
            <person name="Zhuang W."/>
            <person name="Chen H."/>
            <person name="Varshney R."/>
            <person name="Wang D."/>
            <person name="Ming R."/>
        </authorList>
    </citation>
    <scope>NUCLEOTIDE SEQUENCE [LARGE SCALE GENOMIC DNA]</scope>
    <source>
        <tissue evidence="7">Young leaf</tissue>
    </source>
</reference>
<gene>
    <name evidence="8" type="ORF">Ahy_B09g099729</name>
    <name evidence="7" type="ORF">DS421_19g670710</name>
</gene>
<dbReference type="PANTHER" id="PTHR31920">
    <property type="entry name" value="B3 DOMAIN-CONTAINING"/>
    <property type="match status" value="1"/>
</dbReference>
<dbReference type="SMART" id="SM01019">
    <property type="entry name" value="B3"/>
    <property type="match status" value="2"/>
</dbReference>
<keyword evidence="3" id="KW-0238">DNA-binding</keyword>
<dbReference type="PROSITE" id="PS50863">
    <property type="entry name" value="B3"/>
    <property type="match status" value="2"/>
</dbReference>
<evidence type="ECO:0000256" key="4">
    <source>
        <dbReference type="ARBA" id="ARBA00023163"/>
    </source>
</evidence>
<evidence type="ECO:0000256" key="1">
    <source>
        <dbReference type="ARBA" id="ARBA00004123"/>
    </source>
</evidence>
<dbReference type="SMR" id="A0A444XVN5"/>
<evidence type="ECO:0000313" key="10">
    <source>
        <dbReference type="Proteomes" id="UP000464620"/>
    </source>
</evidence>
<dbReference type="Proteomes" id="UP000289738">
    <property type="component" value="Chromosome B09"/>
</dbReference>
<name>A0A444XVN5_ARAHY</name>
<dbReference type="InterPro" id="IPR003340">
    <property type="entry name" value="B3_DNA-bd"/>
</dbReference>
<dbReference type="EMBL" id="SDMP01000019">
    <property type="protein sequence ID" value="RYQ93456.1"/>
    <property type="molecule type" value="Genomic_DNA"/>
</dbReference>
<accession>A0A444XVN5</accession>
<evidence type="ECO:0000259" key="6">
    <source>
        <dbReference type="PROSITE" id="PS50863"/>
    </source>
</evidence>
<evidence type="ECO:0000256" key="2">
    <source>
        <dbReference type="ARBA" id="ARBA00023015"/>
    </source>
</evidence>
<feature type="domain" description="TF-B3" evidence="6">
    <location>
        <begin position="177"/>
        <end position="272"/>
    </location>
</feature>
<keyword evidence="2" id="KW-0805">Transcription regulation</keyword>
<reference evidence="8 9" key="1">
    <citation type="submission" date="2019-01" db="EMBL/GenBank/DDBJ databases">
        <title>Sequencing of cultivated peanut Arachis hypogaea provides insights into genome evolution and oil improvement.</title>
        <authorList>
            <person name="Chen X."/>
        </authorList>
    </citation>
    <scope>NUCLEOTIDE SEQUENCE [LARGE SCALE GENOMIC DNA]</scope>
    <source>
        <strain evidence="9">cv. Fuhuasheng</strain>
        <strain evidence="8">GDAAS-fuhuasheng2018</strain>
        <tissue evidence="8">Leaves</tissue>
    </source>
</reference>
<sequence>MSSHLHQGNAVMPILFFKIILKTNLKILKIPNKFALKHGSGLSNPVFLKPPDGTRWKVCLSKKDDQVWFEKGWKEFTQNYSLDHGCLVLFKYEGTTSSQFDVIIIDDSDLEIDYSSYNGNDDDDDVSVQIVKEIHPYKKNKETMRGEKNVTTSLSLNRPREPRAREEANKFVSNNPFFTVLIKPPHITQYRLCIPVLEGYVDNEVKNVKLEYGDRSWPVKMLSCNKIYTNRFLSAGWNLFAQENELKPGDVCVFELVNMQDLVFKVHVVAAHHA</sequence>
<evidence type="ECO:0000313" key="7">
    <source>
        <dbReference type="EMBL" id="QHN79525.1"/>
    </source>
</evidence>
<keyword evidence="9" id="KW-1185">Reference proteome</keyword>
<evidence type="ECO:0000313" key="9">
    <source>
        <dbReference type="Proteomes" id="UP000289738"/>
    </source>
</evidence>
<dbReference type="AlphaFoldDB" id="A0A444XVN5"/>
<dbReference type="InterPro" id="IPR015300">
    <property type="entry name" value="DNA-bd_pseudobarrel_sf"/>
</dbReference>
<dbReference type="SUPFAM" id="SSF101936">
    <property type="entry name" value="DNA-binding pseudobarrel domain"/>
    <property type="match status" value="2"/>
</dbReference>
<proteinExistence type="predicted"/>
<dbReference type="Proteomes" id="UP000464620">
    <property type="component" value="Chromosome B09"/>
</dbReference>
<dbReference type="Gramene" id="arahy.Tifrunner.gnm2.ann2.Ah19g520000.1">
    <property type="protein sequence ID" value="arahy.Tifrunner.gnm2.ann2.Ah19g520000.1-CDS"/>
    <property type="gene ID" value="arahy.Tifrunner.gnm2.ann2.Ah19g520000"/>
</dbReference>
<dbReference type="InterPro" id="IPR050655">
    <property type="entry name" value="Plant_B3_domain"/>
</dbReference>
<evidence type="ECO:0000256" key="3">
    <source>
        <dbReference type="ARBA" id="ARBA00023125"/>
    </source>
</evidence>
<dbReference type="EMBL" id="CP031001">
    <property type="protein sequence ID" value="QHN79525.1"/>
    <property type="molecule type" value="Genomic_DNA"/>
</dbReference>
<dbReference type="PANTHER" id="PTHR31920:SF117">
    <property type="entry name" value="TRANSCRIPTIONAL FACTOR FAMILY PROTEIN, PUTATIVE-RELATED"/>
    <property type="match status" value="1"/>
</dbReference>
<dbReference type="CDD" id="cd10017">
    <property type="entry name" value="B3_DNA"/>
    <property type="match status" value="2"/>
</dbReference>
<comment type="subcellular location">
    <subcellularLocation>
        <location evidence="1">Nucleus</location>
    </subcellularLocation>
</comment>
<dbReference type="OrthoDB" id="1688597at2759"/>
<dbReference type="Gene3D" id="2.40.330.10">
    <property type="entry name" value="DNA-binding pseudobarrel domain"/>
    <property type="match status" value="2"/>
</dbReference>
<keyword evidence="4" id="KW-0804">Transcription</keyword>
<organism evidence="8 9">
    <name type="scientific">Arachis hypogaea</name>
    <name type="common">Peanut</name>
    <dbReference type="NCBI Taxonomy" id="3818"/>
    <lineage>
        <taxon>Eukaryota</taxon>
        <taxon>Viridiplantae</taxon>
        <taxon>Streptophyta</taxon>
        <taxon>Embryophyta</taxon>
        <taxon>Tracheophyta</taxon>
        <taxon>Spermatophyta</taxon>
        <taxon>Magnoliopsida</taxon>
        <taxon>eudicotyledons</taxon>
        <taxon>Gunneridae</taxon>
        <taxon>Pentapetalae</taxon>
        <taxon>rosids</taxon>
        <taxon>fabids</taxon>
        <taxon>Fabales</taxon>
        <taxon>Fabaceae</taxon>
        <taxon>Papilionoideae</taxon>
        <taxon>50 kb inversion clade</taxon>
        <taxon>dalbergioids sensu lato</taxon>
        <taxon>Dalbergieae</taxon>
        <taxon>Pterocarpus clade</taxon>
        <taxon>Arachis</taxon>
    </lineage>
</organism>
<evidence type="ECO:0000313" key="8">
    <source>
        <dbReference type="EMBL" id="RYQ93456.1"/>
    </source>
</evidence>
<feature type="domain" description="TF-B3" evidence="6">
    <location>
        <begin position="13"/>
        <end position="108"/>
    </location>
</feature>
<evidence type="ECO:0000256" key="5">
    <source>
        <dbReference type="ARBA" id="ARBA00023242"/>
    </source>
</evidence>
<dbReference type="Pfam" id="PF02362">
    <property type="entry name" value="B3"/>
    <property type="match status" value="2"/>
</dbReference>